<dbReference type="RefSeq" id="WP_015330729.1">
    <property type="nucleotide sequence ID" value="NC_020054.1"/>
</dbReference>
<evidence type="ECO:0000313" key="2">
    <source>
        <dbReference type="EMBL" id="CCG99630.1"/>
    </source>
</evidence>
<dbReference type="EC" id="2.4.1.-" evidence="2"/>
<feature type="domain" description="Glycosyltransferase 2-like" evidence="1">
    <location>
        <begin position="27"/>
        <end position="196"/>
    </location>
</feature>
<dbReference type="InterPro" id="IPR050834">
    <property type="entry name" value="Glycosyltransf_2"/>
</dbReference>
<dbReference type="InterPro" id="IPR001173">
    <property type="entry name" value="Glyco_trans_2-like"/>
</dbReference>
<dbReference type="SUPFAM" id="SSF53448">
    <property type="entry name" value="Nucleotide-diphospho-sugar transferases"/>
    <property type="match status" value="1"/>
</dbReference>
<dbReference type="Pfam" id="PF00535">
    <property type="entry name" value="Glycos_transf_2"/>
    <property type="match status" value="1"/>
</dbReference>
<dbReference type="STRING" id="1166018.FAES_1620"/>
<keyword evidence="2" id="KW-0328">Glycosyltransferase</keyword>
<protein>
    <submittedName>
        <fullName evidence="2">Glycosyl transferase family protein</fullName>
        <ecNumber evidence="2">2.4.1.-</ecNumber>
    </submittedName>
</protein>
<accession>I0K677</accession>
<dbReference type="KEGG" id="fae:FAES_1620"/>
<dbReference type="Gene3D" id="3.90.550.10">
    <property type="entry name" value="Spore Coat Polysaccharide Biosynthesis Protein SpsA, Chain A"/>
    <property type="match status" value="1"/>
</dbReference>
<dbReference type="InterPro" id="IPR029044">
    <property type="entry name" value="Nucleotide-diphossugar_trans"/>
</dbReference>
<dbReference type="AlphaFoldDB" id="I0K677"/>
<proteinExistence type="predicted"/>
<reference evidence="2 3" key="1">
    <citation type="journal article" date="2012" name="J. Bacteriol.">
        <title>Genome Sequence of Fibrella aestuarina BUZ 2T, a Filamentous Marine Bacterium.</title>
        <authorList>
            <person name="Filippini M."/>
            <person name="Qi W."/>
            <person name="Blom J."/>
            <person name="Goesmann A."/>
            <person name="Smits T.H."/>
            <person name="Bagheri H.C."/>
        </authorList>
    </citation>
    <scope>NUCLEOTIDE SEQUENCE [LARGE SCALE GENOMIC DNA]</scope>
    <source>
        <strain evidence="3">BUZ 2T</strain>
    </source>
</reference>
<keyword evidence="2" id="KW-0808">Transferase</keyword>
<dbReference type="eggNOG" id="COG1216">
    <property type="taxonomic scope" value="Bacteria"/>
</dbReference>
<dbReference type="PANTHER" id="PTHR43685:SF2">
    <property type="entry name" value="GLYCOSYLTRANSFERASE 2-LIKE DOMAIN-CONTAINING PROTEIN"/>
    <property type="match status" value="1"/>
</dbReference>
<dbReference type="Proteomes" id="UP000011058">
    <property type="component" value="Chromosome"/>
</dbReference>
<dbReference type="PANTHER" id="PTHR43685">
    <property type="entry name" value="GLYCOSYLTRANSFERASE"/>
    <property type="match status" value="1"/>
</dbReference>
<evidence type="ECO:0000313" key="3">
    <source>
        <dbReference type="Proteomes" id="UP000011058"/>
    </source>
</evidence>
<evidence type="ECO:0000259" key="1">
    <source>
        <dbReference type="Pfam" id="PF00535"/>
    </source>
</evidence>
<gene>
    <name evidence="2" type="primary">wapR</name>
    <name evidence="2" type="ORF">FAES_1620</name>
</gene>
<sequence length="338" mass="38724">MTPQRLSEPAVAIPMATFLNQHMPWVSVICTCYNHVNYVNDCLQSVAAQTYANLELIIIDNGSSDGSGAVIRNFCKQYPRAHFIQNTSNRGLCQAFNQGLRRSTGQFIIDLAADDVLLPDRVAKQVEQFRSLPDYYGVVFSNAAYIDEQGRQTGLHFPVGPDGHTTQFVPTGDVFREVLSRYFINTPTMMMRRDLLTTLGGYDESLAYEDFDFWVRSARTHRYAYLDEVLTYKRRLPNSLGAQVTKRGNQLLESTYRVCQKALGLCRSSDELAALASRIRQFIRKSFYAEQYELARRFGRLLAQIEPLDYLTKGLLLLCRLRLPLNTVYRRYRLAFES</sequence>
<name>I0K677_9BACT</name>
<dbReference type="EMBL" id="HE796683">
    <property type="protein sequence ID" value="CCG99630.1"/>
    <property type="molecule type" value="Genomic_DNA"/>
</dbReference>
<keyword evidence="3" id="KW-1185">Reference proteome</keyword>
<organism evidence="2 3">
    <name type="scientific">Fibrella aestuarina BUZ 2</name>
    <dbReference type="NCBI Taxonomy" id="1166018"/>
    <lineage>
        <taxon>Bacteria</taxon>
        <taxon>Pseudomonadati</taxon>
        <taxon>Bacteroidota</taxon>
        <taxon>Cytophagia</taxon>
        <taxon>Cytophagales</taxon>
        <taxon>Spirosomataceae</taxon>
        <taxon>Fibrella</taxon>
    </lineage>
</organism>
<dbReference type="HOGENOM" id="CLU_025996_0_4_10"/>
<dbReference type="GO" id="GO:0016757">
    <property type="term" value="F:glycosyltransferase activity"/>
    <property type="evidence" value="ECO:0007669"/>
    <property type="project" value="UniProtKB-KW"/>
</dbReference>